<feature type="transmembrane region" description="Helical" evidence="6">
    <location>
        <begin position="396"/>
        <end position="415"/>
    </location>
</feature>
<feature type="transmembrane region" description="Helical" evidence="6">
    <location>
        <begin position="137"/>
        <end position="157"/>
    </location>
</feature>
<dbReference type="OrthoDB" id="9762833at2"/>
<keyword evidence="3 6" id="KW-0812">Transmembrane</keyword>
<feature type="transmembrane region" description="Helical" evidence="6">
    <location>
        <begin position="41"/>
        <end position="61"/>
    </location>
</feature>
<comment type="subcellular location">
    <subcellularLocation>
        <location evidence="1">Membrane</location>
        <topology evidence="1">Multi-pass membrane protein</topology>
    </subcellularLocation>
</comment>
<keyword evidence="5 6" id="KW-0472">Membrane</keyword>
<name>A0A5B7YCZ6_9ALTE</name>
<keyword evidence="2" id="KW-0813">Transport</keyword>
<proteinExistence type="predicted"/>
<dbReference type="SUPFAM" id="SSF161070">
    <property type="entry name" value="SNF-like"/>
    <property type="match status" value="1"/>
</dbReference>
<keyword evidence="8" id="KW-1185">Reference proteome</keyword>
<feature type="transmembrane region" description="Helical" evidence="6">
    <location>
        <begin position="305"/>
        <end position="333"/>
    </location>
</feature>
<evidence type="ECO:0000313" key="7">
    <source>
        <dbReference type="EMBL" id="QCZ92489.1"/>
    </source>
</evidence>
<reference evidence="7 8" key="1">
    <citation type="submission" date="2019-04" db="EMBL/GenBank/DDBJ databases">
        <title>Salinimonas iocasae sp. nov., a halophilic bacterium isolated from the outer tube casing of tubeworms in Okinawa Trough.</title>
        <authorList>
            <person name="Zhang H."/>
            <person name="Wang H."/>
            <person name="Li C."/>
        </authorList>
    </citation>
    <scope>NUCLEOTIDE SEQUENCE [LARGE SCALE GENOMIC DNA]</scope>
    <source>
        <strain evidence="7 8">KX18D6</strain>
    </source>
</reference>
<evidence type="ECO:0000256" key="2">
    <source>
        <dbReference type="ARBA" id="ARBA00022448"/>
    </source>
</evidence>
<sequence>MSGAREQFGSRLGFILAAAGSAVGIGNLVGFPVGAAKNGGGAFLLMYAIFVFAICLPVMLAEMTVGRHAQKDPLGSYNQLSGNKPGWKIAGWLSILTPFMIAVFYLVITVWIFGYLFEAVTGDLDVLANPDTFGNFINSPKIFLYMAGVAAVVYLILQGGVKEGIEKAAKLLMPSLFIMLLLLVIFVLTRDNAMAGVEFYLIPDFSKITASVINGALAQAFFSLSLGMGIMITYGSYIAKEADVPNSAKLVAITDTAVAFTAGLMILPAIFSFNPDTNPAELSDSSIGMIFTFLPKIFLALQTSIGYLGASIVASLFFLLVFFAAITSLVSIFEVPVAALMDEKGVSRKKALGILGLLLVILGCFCALSFGFVDFFTSFTSYAGAEKSFFDVIYDVFYDTILPLNGFLICIFVIYRWKRHNFNEALHEGAPNYKGSLFERYVDISLGTFIPVILLVIFINTVCLKYFDISLYASLSSMFS</sequence>
<feature type="transmembrane region" description="Helical" evidence="6">
    <location>
        <begin position="169"/>
        <end position="188"/>
    </location>
</feature>
<dbReference type="PANTHER" id="PTHR42948">
    <property type="entry name" value="TRANSPORTER"/>
    <property type="match status" value="1"/>
</dbReference>
<dbReference type="PRINTS" id="PR00176">
    <property type="entry name" value="NANEUSMPORT"/>
</dbReference>
<feature type="transmembrane region" description="Helical" evidence="6">
    <location>
        <begin position="89"/>
        <end position="117"/>
    </location>
</feature>
<dbReference type="InterPro" id="IPR037272">
    <property type="entry name" value="SNS_sf"/>
</dbReference>
<dbReference type="PROSITE" id="PS50267">
    <property type="entry name" value="NA_NEUROTRAN_SYMP_3"/>
    <property type="match status" value="1"/>
</dbReference>
<dbReference type="KEGG" id="salk:FBQ74_02935"/>
<dbReference type="AlphaFoldDB" id="A0A5B7YCZ6"/>
<evidence type="ECO:0000256" key="4">
    <source>
        <dbReference type="ARBA" id="ARBA00022989"/>
    </source>
</evidence>
<evidence type="ECO:0000256" key="3">
    <source>
        <dbReference type="ARBA" id="ARBA00022692"/>
    </source>
</evidence>
<dbReference type="InterPro" id="IPR047218">
    <property type="entry name" value="YocR/YhdH-like"/>
</dbReference>
<evidence type="ECO:0000256" key="6">
    <source>
        <dbReference type="SAM" id="Phobius"/>
    </source>
</evidence>
<feature type="transmembrane region" description="Helical" evidence="6">
    <location>
        <begin position="208"/>
        <end position="238"/>
    </location>
</feature>
<dbReference type="EMBL" id="CP039852">
    <property type="protein sequence ID" value="QCZ92489.1"/>
    <property type="molecule type" value="Genomic_DNA"/>
</dbReference>
<evidence type="ECO:0000313" key="8">
    <source>
        <dbReference type="Proteomes" id="UP000304912"/>
    </source>
</evidence>
<dbReference type="NCBIfam" id="NF037979">
    <property type="entry name" value="Na_transp"/>
    <property type="match status" value="1"/>
</dbReference>
<evidence type="ECO:0000256" key="5">
    <source>
        <dbReference type="ARBA" id="ARBA00023136"/>
    </source>
</evidence>
<dbReference type="Pfam" id="PF00209">
    <property type="entry name" value="SNF"/>
    <property type="match status" value="2"/>
</dbReference>
<dbReference type="InterPro" id="IPR000175">
    <property type="entry name" value="Na/ntran_symport"/>
</dbReference>
<keyword evidence="4 6" id="KW-1133">Transmembrane helix</keyword>
<evidence type="ECO:0000256" key="1">
    <source>
        <dbReference type="ARBA" id="ARBA00004141"/>
    </source>
</evidence>
<feature type="transmembrane region" description="Helical" evidence="6">
    <location>
        <begin position="12"/>
        <end position="35"/>
    </location>
</feature>
<protein>
    <submittedName>
        <fullName evidence="7">Sodium-dependent transporter</fullName>
    </submittedName>
</protein>
<feature type="transmembrane region" description="Helical" evidence="6">
    <location>
        <begin position="250"/>
        <end position="271"/>
    </location>
</feature>
<feature type="transmembrane region" description="Helical" evidence="6">
    <location>
        <begin position="354"/>
        <end position="376"/>
    </location>
</feature>
<dbReference type="GO" id="GO:0016020">
    <property type="term" value="C:membrane"/>
    <property type="evidence" value="ECO:0007669"/>
    <property type="project" value="UniProtKB-SubCell"/>
</dbReference>
<feature type="transmembrane region" description="Helical" evidence="6">
    <location>
        <begin position="444"/>
        <end position="467"/>
    </location>
</feature>
<dbReference type="PANTHER" id="PTHR42948:SF1">
    <property type="entry name" value="TRANSPORTER"/>
    <property type="match status" value="1"/>
</dbReference>
<dbReference type="RefSeq" id="WP_139755242.1">
    <property type="nucleotide sequence ID" value="NZ_CP039852.1"/>
</dbReference>
<dbReference type="CDD" id="cd10336">
    <property type="entry name" value="SLC6sbd_Tyt1-Like"/>
    <property type="match status" value="1"/>
</dbReference>
<dbReference type="Proteomes" id="UP000304912">
    <property type="component" value="Chromosome"/>
</dbReference>
<gene>
    <name evidence="7" type="ORF">FBQ74_02935</name>
</gene>
<organism evidence="7 8">
    <name type="scientific">Salinimonas iocasae</name>
    <dbReference type="NCBI Taxonomy" id="2572577"/>
    <lineage>
        <taxon>Bacteria</taxon>
        <taxon>Pseudomonadati</taxon>
        <taxon>Pseudomonadota</taxon>
        <taxon>Gammaproteobacteria</taxon>
        <taxon>Alteromonadales</taxon>
        <taxon>Alteromonadaceae</taxon>
        <taxon>Alteromonas/Salinimonas group</taxon>
        <taxon>Salinimonas</taxon>
    </lineage>
</organism>
<accession>A0A5B7YCZ6</accession>